<dbReference type="GO" id="GO:0005634">
    <property type="term" value="C:nucleus"/>
    <property type="evidence" value="ECO:0007669"/>
    <property type="project" value="UniProtKB-SubCell"/>
</dbReference>
<dbReference type="SMART" id="SM00066">
    <property type="entry name" value="GAL4"/>
    <property type="match status" value="1"/>
</dbReference>
<evidence type="ECO:0000313" key="6">
    <source>
        <dbReference type="Proteomes" id="UP000277212"/>
    </source>
</evidence>
<dbReference type="GO" id="GO:0000981">
    <property type="term" value="F:DNA-binding transcription factor activity, RNA polymerase II-specific"/>
    <property type="evidence" value="ECO:0007669"/>
    <property type="project" value="InterPro"/>
</dbReference>
<reference evidence="5 6" key="1">
    <citation type="submission" date="2017-06" db="EMBL/GenBank/DDBJ databases">
        <title>Comparative genomic analysis of Ambrosia Fusariam Clade fungi.</title>
        <authorList>
            <person name="Stajich J.E."/>
            <person name="Carrillo J."/>
            <person name="Kijimoto T."/>
            <person name="Eskalen A."/>
            <person name="O'Donnell K."/>
            <person name="Kasson M."/>
        </authorList>
    </citation>
    <scope>NUCLEOTIDE SEQUENCE [LARGE SCALE GENOMIC DNA]</scope>
    <source>
        <strain evidence="5">UCR3666</strain>
    </source>
</reference>
<evidence type="ECO:0000313" key="5">
    <source>
        <dbReference type="EMBL" id="RMJ17074.1"/>
    </source>
</evidence>
<dbReference type="Pfam" id="PF00172">
    <property type="entry name" value="Zn_clus"/>
    <property type="match status" value="1"/>
</dbReference>
<evidence type="ECO:0000256" key="1">
    <source>
        <dbReference type="ARBA" id="ARBA00004123"/>
    </source>
</evidence>
<gene>
    <name evidence="5" type="ORF">CDV36_003237</name>
</gene>
<dbReference type="PANTHER" id="PTHR37534">
    <property type="entry name" value="TRANSCRIPTIONAL ACTIVATOR PROTEIN UGA3"/>
    <property type="match status" value="1"/>
</dbReference>
<organism evidence="5 6">
    <name type="scientific">Fusarium kuroshium</name>
    <dbReference type="NCBI Taxonomy" id="2010991"/>
    <lineage>
        <taxon>Eukaryota</taxon>
        <taxon>Fungi</taxon>
        <taxon>Dikarya</taxon>
        <taxon>Ascomycota</taxon>
        <taxon>Pezizomycotina</taxon>
        <taxon>Sordariomycetes</taxon>
        <taxon>Hypocreomycetidae</taxon>
        <taxon>Hypocreales</taxon>
        <taxon>Nectriaceae</taxon>
        <taxon>Fusarium</taxon>
        <taxon>Fusarium solani species complex</taxon>
    </lineage>
</organism>
<dbReference type="CDD" id="cd00067">
    <property type="entry name" value="GAL4"/>
    <property type="match status" value="1"/>
</dbReference>
<comment type="caution">
    <text evidence="5">The sequence shown here is derived from an EMBL/GenBank/DDBJ whole genome shotgun (WGS) entry which is preliminary data.</text>
</comment>
<dbReference type="PROSITE" id="PS50048">
    <property type="entry name" value="ZN2_CY6_FUNGAL_2"/>
    <property type="match status" value="1"/>
</dbReference>
<evidence type="ECO:0000256" key="2">
    <source>
        <dbReference type="ARBA" id="ARBA00023242"/>
    </source>
</evidence>
<evidence type="ECO:0000256" key="3">
    <source>
        <dbReference type="SAM" id="MobiDB-lite"/>
    </source>
</evidence>
<evidence type="ECO:0000259" key="4">
    <source>
        <dbReference type="PROSITE" id="PS50048"/>
    </source>
</evidence>
<accession>A0A3M2SHR5</accession>
<dbReference type="SUPFAM" id="SSF57701">
    <property type="entry name" value="Zn2/Cys6 DNA-binding domain"/>
    <property type="match status" value="1"/>
</dbReference>
<protein>
    <recommendedName>
        <fullName evidence="4">Zn(2)-C6 fungal-type domain-containing protein</fullName>
    </recommendedName>
</protein>
<keyword evidence="6" id="KW-1185">Reference proteome</keyword>
<dbReference type="InterPro" id="IPR001138">
    <property type="entry name" value="Zn2Cys6_DnaBD"/>
</dbReference>
<dbReference type="STRING" id="2010991.A0A3M2SHR5"/>
<dbReference type="EMBL" id="NKUJ01000038">
    <property type="protein sequence ID" value="RMJ17074.1"/>
    <property type="molecule type" value="Genomic_DNA"/>
</dbReference>
<sequence>MSARYNRRMGACLQCSQKKRKCDHKQPRCSQCLKSGQICEPKTFRSLTPSAFGMERWTGQLLGLSPASEPSNRDDETELSHVQQTPLPTFDAPLHTLDGHQEVFTEAGHGLYETPVRPSAYPDLTLGHPPYATNHDSSAPGPRSIPEAYYDSPVSITAFLTQSYNSAKNTANEENNTPGGMVVDIPEFSPLEVSPTQLYCPMPWPDDMLKSPERRFLWQYFLFAAETDFLCLDWEDVGHLYAYQHPYITNLPYMALSNAALRGAILCFSAAQYQLRFERQDFILTKSVTCSEAVRSIEIQLSGTTRDESNLLSIVYAATLLYAFGPERHDYLRIASQLVIKFLGRWNPEANTSKSYPEITLTEYRWTVICTLCSLQKPNPALGDRICHMIEMGEDEIEQKYSDAFQSWVSHPIYTFSPRLINPLLRIGRLLQIQLSQLDAGPDHELPSTWESRVTEAEEILLQARERDANASESALSGADPAAVLALNESMYAASSILLYARIHGLPFTAPFIRRQTRIVVEEISKIQPTSHVSYAIVFPLFIAGCEAVEPQVRDVVEERLREPRGISYNRGDVIGALHRIWEIRDLEPGLPWPLWVDKGKHAPLRLSWASDF</sequence>
<dbReference type="Pfam" id="PF11951">
    <property type="entry name" value="Fungal_trans_2"/>
    <property type="match status" value="1"/>
</dbReference>
<dbReference type="Proteomes" id="UP000277212">
    <property type="component" value="Unassembled WGS sequence"/>
</dbReference>
<dbReference type="GO" id="GO:0008270">
    <property type="term" value="F:zinc ion binding"/>
    <property type="evidence" value="ECO:0007669"/>
    <property type="project" value="InterPro"/>
</dbReference>
<dbReference type="PROSITE" id="PS00463">
    <property type="entry name" value="ZN2_CY6_FUNGAL_1"/>
    <property type="match status" value="1"/>
</dbReference>
<dbReference type="OrthoDB" id="5229455at2759"/>
<comment type="subcellular location">
    <subcellularLocation>
        <location evidence="1">Nucleus</location>
    </subcellularLocation>
</comment>
<keyword evidence="2" id="KW-0539">Nucleus</keyword>
<dbReference type="PANTHER" id="PTHR37534:SF43">
    <property type="entry name" value="FINGER DOMAIN PROTEIN, PUTATIVE (AFU_ORTHOLOGUE AFUA_1G01850)-RELATED"/>
    <property type="match status" value="1"/>
</dbReference>
<dbReference type="GO" id="GO:0045944">
    <property type="term" value="P:positive regulation of transcription by RNA polymerase II"/>
    <property type="evidence" value="ECO:0007669"/>
    <property type="project" value="TreeGrafter"/>
</dbReference>
<name>A0A3M2SHR5_9HYPO</name>
<dbReference type="InterPro" id="IPR021858">
    <property type="entry name" value="Fun_TF"/>
</dbReference>
<feature type="domain" description="Zn(2)-C6 fungal-type" evidence="4">
    <location>
        <begin position="11"/>
        <end position="39"/>
    </location>
</feature>
<proteinExistence type="predicted"/>
<feature type="region of interest" description="Disordered" evidence="3">
    <location>
        <begin position="62"/>
        <end position="82"/>
    </location>
</feature>
<dbReference type="Gene3D" id="4.10.240.10">
    <property type="entry name" value="Zn(2)-C6 fungal-type DNA-binding domain"/>
    <property type="match status" value="1"/>
</dbReference>
<dbReference type="GO" id="GO:0000976">
    <property type="term" value="F:transcription cis-regulatory region binding"/>
    <property type="evidence" value="ECO:0007669"/>
    <property type="project" value="TreeGrafter"/>
</dbReference>
<dbReference type="InterPro" id="IPR036864">
    <property type="entry name" value="Zn2-C6_fun-type_DNA-bd_sf"/>
</dbReference>
<dbReference type="AlphaFoldDB" id="A0A3M2SHR5"/>